<evidence type="ECO:0000313" key="3">
    <source>
        <dbReference type="EMBL" id="CEM02741.1"/>
    </source>
</evidence>
<reference evidence="3 4" key="1">
    <citation type="submission" date="2014-11" db="EMBL/GenBank/DDBJ databases">
        <authorList>
            <person name="Zhu J."/>
            <person name="Qi W."/>
            <person name="Song R."/>
        </authorList>
    </citation>
    <scope>NUCLEOTIDE SEQUENCE [LARGE SCALE GENOMIC DNA]</scope>
</reference>
<sequence length="240" mass="25794">MASGSHADEAPIASPVEPQYSPTKEAPTGSTAVSASAGVLGLTDEQQDALRGWVDGRQLRLLYRASCDGSRYEDLLRCVRDAGPLVFVIRKDDYVFGGYMGDGLKLPEDPRGFDSYSSDLWHFSLAGHFDGPTKIKLLHTWEKRVTVAGPEGNPPLKCGGNVRLCIARLFLGTLSLAGGANGSPGDDVLSCRHWVDNRDVPAGYRGSRAEHGGADNDGAAYFGGKWRFQADDVHVLSLSQ</sequence>
<dbReference type="Proteomes" id="UP000041254">
    <property type="component" value="Unassembled WGS sequence"/>
</dbReference>
<gene>
    <name evidence="3" type="ORF">Vbra_20979</name>
</gene>
<feature type="domain" description="TLDc" evidence="2">
    <location>
        <begin position="55"/>
        <end position="124"/>
    </location>
</feature>
<dbReference type="InterPro" id="IPR006571">
    <property type="entry name" value="TLDc_dom"/>
</dbReference>
<dbReference type="AlphaFoldDB" id="A0A0G4EWL0"/>
<evidence type="ECO:0000256" key="1">
    <source>
        <dbReference type="SAM" id="MobiDB-lite"/>
    </source>
</evidence>
<dbReference type="Pfam" id="PF07534">
    <property type="entry name" value="TLD"/>
    <property type="match status" value="1"/>
</dbReference>
<dbReference type="OrthoDB" id="26679at2759"/>
<protein>
    <recommendedName>
        <fullName evidence="2">TLDc domain-containing protein</fullName>
    </recommendedName>
</protein>
<accession>A0A0G4EWL0</accession>
<dbReference type="VEuPathDB" id="CryptoDB:Vbra_20979"/>
<organism evidence="3 4">
    <name type="scientific">Vitrella brassicaformis (strain CCMP3155)</name>
    <dbReference type="NCBI Taxonomy" id="1169540"/>
    <lineage>
        <taxon>Eukaryota</taxon>
        <taxon>Sar</taxon>
        <taxon>Alveolata</taxon>
        <taxon>Colpodellida</taxon>
        <taxon>Vitrellaceae</taxon>
        <taxon>Vitrella</taxon>
    </lineage>
</organism>
<dbReference type="EMBL" id="CDMY01000334">
    <property type="protein sequence ID" value="CEM02741.1"/>
    <property type="molecule type" value="Genomic_DNA"/>
</dbReference>
<keyword evidence="4" id="KW-1185">Reference proteome</keyword>
<dbReference type="InParanoid" id="A0A0G4EWL0"/>
<evidence type="ECO:0000313" key="4">
    <source>
        <dbReference type="Proteomes" id="UP000041254"/>
    </source>
</evidence>
<evidence type="ECO:0000259" key="2">
    <source>
        <dbReference type="Pfam" id="PF07534"/>
    </source>
</evidence>
<feature type="region of interest" description="Disordered" evidence="1">
    <location>
        <begin position="1"/>
        <end position="32"/>
    </location>
</feature>
<proteinExistence type="predicted"/>
<dbReference type="PhylomeDB" id="A0A0G4EWL0"/>
<name>A0A0G4EWL0_VITBC</name>